<keyword evidence="3" id="KW-1185">Reference proteome</keyword>
<dbReference type="CDD" id="cd04301">
    <property type="entry name" value="NAT_SF"/>
    <property type="match status" value="1"/>
</dbReference>
<dbReference type="SUPFAM" id="SSF55729">
    <property type="entry name" value="Acyl-CoA N-acyltransferases (Nat)"/>
    <property type="match status" value="1"/>
</dbReference>
<dbReference type="InterPro" id="IPR000182">
    <property type="entry name" value="GNAT_dom"/>
</dbReference>
<gene>
    <name evidence="2" type="ORF">ACFOW6_13090</name>
</gene>
<dbReference type="PROSITE" id="PS51186">
    <property type="entry name" value="GNAT"/>
    <property type="match status" value="1"/>
</dbReference>
<organism evidence="2 3">
    <name type="scientific">Fodinicurvata halophila</name>
    <dbReference type="NCBI Taxonomy" id="1419723"/>
    <lineage>
        <taxon>Bacteria</taxon>
        <taxon>Pseudomonadati</taxon>
        <taxon>Pseudomonadota</taxon>
        <taxon>Alphaproteobacteria</taxon>
        <taxon>Rhodospirillales</taxon>
        <taxon>Rhodovibrionaceae</taxon>
        <taxon>Fodinicurvata</taxon>
    </lineage>
</organism>
<dbReference type="InterPro" id="IPR016181">
    <property type="entry name" value="Acyl_CoA_acyltransferase"/>
</dbReference>
<evidence type="ECO:0000259" key="1">
    <source>
        <dbReference type="PROSITE" id="PS51186"/>
    </source>
</evidence>
<dbReference type="GO" id="GO:0016746">
    <property type="term" value="F:acyltransferase activity"/>
    <property type="evidence" value="ECO:0007669"/>
    <property type="project" value="UniProtKB-KW"/>
</dbReference>
<dbReference type="Pfam" id="PF13527">
    <property type="entry name" value="Acetyltransf_9"/>
    <property type="match status" value="1"/>
</dbReference>
<dbReference type="Proteomes" id="UP001595799">
    <property type="component" value="Unassembled WGS sequence"/>
</dbReference>
<name>A0ABV8UN55_9PROT</name>
<evidence type="ECO:0000313" key="3">
    <source>
        <dbReference type="Proteomes" id="UP001595799"/>
    </source>
</evidence>
<keyword evidence="2" id="KW-0808">Transferase</keyword>
<comment type="caution">
    <text evidence="2">The sequence shown here is derived from an EMBL/GenBank/DDBJ whole genome shotgun (WGS) entry which is preliminary data.</text>
</comment>
<protein>
    <submittedName>
        <fullName evidence="2">GNAT family N-acetyltransferase</fullName>
        <ecNumber evidence="2">2.3.-.-</ecNumber>
    </submittedName>
</protein>
<evidence type="ECO:0000313" key="2">
    <source>
        <dbReference type="EMBL" id="MFC4352479.1"/>
    </source>
</evidence>
<keyword evidence="2" id="KW-0012">Acyltransferase</keyword>
<feature type="domain" description="N-acetyltransferase" evidence="1">
    <location>
        <begin position="1"/>
        <end position="148"/>
    </location>
</feature>
<sequence>MIIRNERRDDVETISRLVTEAFQGAAHSDGNEADIVAGLRRAGALAVSLVAEEADDLVGHIAFSPVRIGPSDTGWFGLGPISVRPDRQEQGIGAALVRAGLARLEANGGAGCVLLGDPGYYARFGFRSDPELVMEGVPPDFFLVLPLAGPVPRGTASYHPAFFPG</sequence>
<accession>A0ABV8UN55</accession>
<dbReference type="EC" id="2.3.-.-" evidence="2"/>
<reference evidence="3" key="1">
    <citation type="journal article" date="2019" name="Int. J. Syst. Evol. Microbiol.">
        <title>The Global Catalogue of Microorganisms (GCM) 10K type strain sequencing project: providing services to taxonomists for standard genome sequencing and annotation.</title>
        <authorList>
            <consortium name="The Broad Institute Genomics Platform"/>
            <consortium name="The Broad Institute Genome Sequencing Center for Infectious Disease"/>
            <person name="Wu L."/>
            <person name="Ma J."/>
        </authorList>
    </citation>
    <scope>NUCLEOTIDE SEQUENCE [LARGE SCALE GENOMIC DNA]</scope>
    <source>
        <strain evidence="3">CECT 8472</strain>
    </source>
</reference>
<dbReference type="RefSeq" id="WP_382422830.1">
    <property type="nucleotide sequence ID" value="NZ_JBHSCW010000007.1"/>
</dbReference>
<dbReference type="Gene3D" id="3.40.630.30">
    <property type="match status" value="1"/>
</dbReference>
<dbReference type="EMBL" id="JBHSCW010000007">
    <property type="protein sequence ID" value="MFC4352479.1"/>
    <property type="molecule type" value="Genomic_DNA"/>
</dbReference>
<proteinExistence type="predicted"/>